<feature type="modified residue" description="4-aspartylphosphate" evidence="7">
    <location>
        <position position="1124"/>
    </location>
</feature>
<organism evidence="12 13">
    <name type="scientific">Chitinophaga eiseniae</name>
    <dbReference type="NCBI Taxonomy" id="634771"/>
    <lineage>
        <taxon>Bacteria</taxon>
        <taxon>Pseudomonadati</taxon>
        <taxon>Bacteroidota</taxon>
        <taxon>Chitinophagia</taxon>
        <taxon>Chitinophagales</taxon>
        <taxon>Chitinophagaceae</taxon>
        <taxon>Chitinophaga</taxon>
    </lineage>
</organism>
<keyword evidence="9" id="KW-1133">Transmembrane helix</keyword>
<name>A0A1T4S592_9BACT</name>
<dbReference type="InterPro" id="IPR029016">
    <property type="entry name" value="GAF-like_dom_sf"/>
</dbReference>
<dbReference type="InterPro" id="IPR013587">
    <property type="entry name" value="Nitrate/nitrite_sensing"/>
</dbReference>
<dbReference type="InterPro" id="IPR001789">
    <property type="entry name" value="Sig_transdc_resp-reg_receiver"/>
</dbReference>
<dbReference type="Gene3D" id="3.30.565.10">
    <property type="entry name" value="Histidine kinase-like ATPase, C-terminal domain"/>
    <property type="match status" value="1"/>
</dbReference>
<dbReference type="CDD" id="cd00156">
    <property type="entry name" value="REC"/>
    <property type="match status" value="1"/>
</dbReference>
<dbReference type="FunFam" id="3.30.565.10:FF:000010">
    <property type="entry name" value="Sensor histidine kinase RcsC"/>
    <property type="match status" value="1"/>
</dbReference>
<feature type="coiled-coil region" evidence="8">
    <location>
        <begin position="576"/>
        <end position="652"/>
    </location>
</feature>
<dbReference type="Pfam" id="PF00072">
    <property type="entry name" value="Response_reg"/>
    <property type="match status" value="3"/>
</dbReference>
<dbReference type="PANTHER" id="PTHR45339:SF1">
    <property type="entry name" value="HYBRID SIGNAL TRANSDUCTION HISTIDINE KINASE J"/>
    <property type="match status" value="1"/>
</dbReference>
<keyword evidence="13" id="KW-1185">Reference proteome</keyword>
<evidence type="ECO:0000256" key="8">
    <source>
        <dbReference type="SAM" id="Coils"/>
    </source>
</evidence>
<dbReference type="InterPro" id="IPR011006">
    <property type="entry name" value="CheY-like_superfamily"/>
</dbReference>
<accession>A0A1T4S592</accession>
<keyword evidence="9" id="KW-0472">Membrane</keyword>
<dbReference type="InterPro" id="IPR003661">
    <property type="entry name" value="HisK_dim/P_dom"/>
</dbReference>
<dbReference type="Pfam" id="PF13185">
    <property type="entry name" value="GAF_2"/>
    <property type="match status" value="1"/>
</dbReference>
<feature type="modified residue" description="4-aspartylphosphate" evidence="7">
    <location>
        <position position="1002"/>
    </location>
</feature>
<dbReference type="PANTHER" id="PTHR45339">
    <property type="entry name" value="HYBRID SIGNAL TRANSDUCTION HISTIDINE KINASE J"/>
    <property type="match status" value="1"/>
</dbReference>
<dbReference type="STRING" id="634771.SAMN04488128_1021774"/>
<evidence type="ECO:0000256" key="5">
    <source>
        <dbReference type="ARBA" id="ARBA00022777"/>
    </source>
</evidence>
<keyword evidence="8" id="KW-0175">Coiled coil</keyword>
<reference evidence="13" key="1">
    <citation type="submission" date="2017-02" db="EMBL/GenBank/DDBJ databases">
        <authorList>
            <person name="Varghese N."/>
            <person name="Submissions S."/>
        </authorList>
    </citation>
    <scope>NUCLEOTIDE SEQUENCE [LARGE SCALE GENOMIC DNA]</scope>
    <source>
        <strain evidence="13">DSM 22224</strain>
    </source>
</reference>
<feature type="domain" description="Response regulatory" evidence="11">
    <location>
        <begin position="1220"/>
        <end position="1336"/>
    </location>
</feature>
<gene>
    <name evidence="12" type="ORF">SAMN04488128_1021774</name>
</gene>
<dbReference type="InterPro" id="IPR036890">
    <property type="entry name" value="HATPase_C_sf"/>
</dbReference>
<dbReference type="EC" id="2.7.13.3" evidence="2"/>
<dbReference type="SMART" id="SM00388">
    <property type="entry name" value="HisKA"/>
    <property type="match status" value="1"/>
</dbReference>
<dbReference type="InterPro" id="IPR004358">
    <property type="entry name" value="Sig_transdc_His_kin-like_C"/>
</dbReference>
<evidence type="ECO:0000256" key="2">
    <source>
        <dbReference type="ARBA" id="ARBA00012438"/>
    </source>
</evidence>
<dbReference type="Gene3D" id="3.40.50.2300">
    <property type="match status" value="3"/>
</dbReference>
<dbReference type="OrthoDB" id="9811889at2"/>
<evidence type="ECO:0000256" key="4">
    <source>
        <dbReference type="ARBA" id="ARBA00022679"/>
    </source>
</evidence>
<keyword evidence="9" id="KW-0812">Transmembrane</keyword>
<evidence type="ECO:0000313" key="13">
    <source>
        <dbReference type="Proteomes" id="UP000190367"/>
    </source>
</evidence>
<evidence type="ECO:0000256" key="1">
    <source>
        <dbReference type="ARBA" id="ARBA00000085"/>
    </source>
</evidence>
<dbReference type="GO" id="GO:0000155">
    <property type="term" value="F:phosphorelay sensor kinase activity"/>
    <property type="evidence" value="ECO:0007669"/>
    <property type="project" value="InterPro"/>
</dbReference>
<dbReference type="CDD" id="cd00082">
    <property type="entry name" value="HisKA"/>
    <property type="match status" value="1"/>
</dbReference>
<dbReference type="InterPro" id="IPR005467">
    <property type="entry name" value="His_kinase_dom"/>
</dbReference>
<dbReference type="SMART" id="SM00448">
    <property type="entry name" value="REC"/>
    <property type="match status" value="3"/>
</dbReference>
<evidence type="ECO:0000259" key="10">
    <source>
        <dbReference type="PROSITE" id="PS50109"/>
    </source>
</evidence>
<feature type="modified residue" description="4-aspartylphosphate" evidence="7">
    <location>
        <position position="1269"/>
    </location>
</feature>
<evidence type="ECO:0000256" key="9">
    <source>
        <dbReference type="SAM" id="Phobius"/>
    </source>
</evidence>
<evidence type="ECO:0000256" key="6">
    <source>
        <dbReference type="ARBA" id="ARBA00023012"/>
    </source>
</evidence>
<dbReference type="Pfam" id="PF08376">
    <property type="entry name" value="NIT"/>
    <property type="match status" value="1"/>
</dbReference>
<feature type="domain" description="Histidine kinase" evidence="10">
    <location>
        <begin position="676"/>
        <end position="897"/>
    </location>
</feature>
<dbReference type="SUPFAM" id="SSF55781">
    <property type="entry name" value="GAF domain-like"/>
    <property type="match status" value="1"/>
</dbReference>
<dbReference type="Proteomes" id="UP000190367">
    <property type="component" value="Unassembled WGS sequence"/>
</dbReference>
<feature type="domain" description="Response regulatory" evidence="11">
    <location>
        <begin position="1075"/>
        <end position="1191"/>
    </location>
</feature>
<dbReference type="Gene3D" id="6.10.340.10">
    <property type="match status" value="1"/>
</dbReference>
<dbReference type="PROSITE" id="PS50110">
    <property type="entry name" value="RESPONSE_REGULATORY"/>
    <property type="match status" value="3"/>
</dbReference>
<dbReference type="SMART" id="SM00065">
    <property type="entry name" value="GAF"/>
    <property type="match status" value="1"/>
</dbReference>
<evidence type="ECO:0000259" key="11">
    <source>
        <dbReference type="PROSITE" id="PS50110"/>
    </source>
</evidence>
<dbReference type="CDD" id="cd17546">
    <property type="entry name" value="REC_hyHK_CKI1_RcsC-like"/>
    <property type="match status" value="1"/>
</dbReference>
<feature type="transmembrane region" description="Helical" evidence="9">
    <location>
        <begin position="14"/>
        <end position="33"/>
    </location>
</feature>
<dbReference type="SUPFAM" id="SSF47384">
    <property type="entry name" value="Homodimeric domain of signal transducing histidine kinase"/>
    <property type="match status" value="1"/>
</dbReference>
<dbReference type="CDD" id="cd16922">
    <property type="entry name" value="HATPase_EvgS-ArcB-TorS-like"/>
    <property type="match status" value="1"/>
</dbReference>
<proteinExistence type="predicted"/>
<dbReference type="PRINTS" id="PR00344">
    <property type="entry name" value="BCTRLSENSOR"/>
</dbReference>
<dbReference type="SUPFAM" id="SSF52172">
    <property type="entry name" value="CheY-like"/>
    <property type="match status" value="3"/>
</dbReference>
<feature type="transmembrane region" description="Helical" evidence="9">
    <location>
        <begin position="303"/>
        <end position="322"/>
    </location>
</feature>
<dbReference type="Gene3D" id="1.10.287.130">
    <property type="match status" value="1"/>
</dbReference>
<dbReference type="Pfam" id="PF00512">
    <property type="entry name" value="HisKA"/>
    <property type="match status" value="1"/>
</dbReference>
<keyword evidence="5 12" id="KW-0418">Kinase</keyword>
<dbReference type="InterPro" id="IPR036097">
    <property type="entry name" value="HisK_dim/P_sf"/>
</dbReference>
<sequence length="1342" mass="149133">MKKFFMQLPLPRKLFLIAIVPLVCLIYLGIQIFNKQSEDIRSIENLLQDVNTAATIMKVADEIHMERRSSVNYVLGNYSMNDLLMQRAKTDLSIDAVKSRLLAADSRFFTYSLLNTLPKKRKEIDNKTMPQREVLDYYSNLIFRLNNLAHASTPDIAVLKALQQDLNSQYLLAQMAAYQGLIRMDIYYFILKKEVWPDDFSRIENNNDMYTSLRAEFLDKSSPAYAAALLKAEKSNESVITTDFITSTIKNRKIDTLFNADSWWDNSSMAVDQLKQLQRSIVDKVSKEARSISQKENELKTRYLVFLVLIVVIVIAFVTYTIKTITESLNILRSAADKIAKGMSGEAPDIRTKDAIGSLAKSLTAIDITGQDLATAADSIGRGDFNIDVKPRSTDDTLGNAIVQMAADLKLFREENKQEIWVQAGLNKINETLLTERDMQSLTNDALSDLVNYTGAQTGVLYIRQNGDLHFSAGHALSDQYPAPPVIAAGKTLMGQALQQRGLIHLREAPDDFLHIAGGTASAKPGHVLIMPLIHAGIAEGVVEIGSLFPFSESALKYLKQAAYSIAVAIQSTRSRIRLQELLEETQSQAEELQVQHSELESLNAELEAQTQKLQVSEEELKVQQEELMQSNAELEERSRLLEEKNQIIVERNLDIHKKAEELALSTKYKSEFLANMSHELRTPLNSILLLSRLLSENHDHNLNADQVEYAQVINSSGKGLLTLIDEILDLSKIESGKMELEYSQVSIDNIFSNMQALFEPIARDKGLALQLFAAPGAPAAIETDQTRLEQILKNLLSNALKFTAKGSVTLSVQKGEIGSTIRFAVKDTGIGIPEEKQQVIFEAFQQADGSTRRKYGGTGLGLSISRELAKLLGGHISLESNGEDGSEFAVTVPVVRKSERAAAVPSFAPASVKEPTVVDEGLSVREGISYLAPLIPADIPDDRDHIQPGDSIVLIVEDDTYFAKALLEFTRQRGYKGVVTVRGDMAGELARKYRPVGILLDIQLPVKDGWQVMEELKNDPATRPIPVHIISSLEAKKESLMKGAVDFVSKPVTMESMQHIFEKLEFVLQRSTKKVLILEENAKHAKALAYFLGNYQVNSEISSTVGDGVQLLQQKDVDCVILDMGIPDQQAYEALETVKEIKGLENLPIIIFTGKSLSRAEEQRIRQYADSIVVKTAHSYQRMLDEVSLFLHLVSENNAAAQGANGKMALLNEVLKGKTVLVADDDVRNIFSLTKALEMHQMKVLSAVDGKEALQQLSEHAVDIVLMDMMMPEMDGYDAIAAIRKQPSMAHLPVIAVTAKAMMGDREKCLKAGASDYISKPVDVDQLISLLRVWLYDKGMK</sequence>
<dbReference type="EMBL" id="FUWZ01000002">
    <property type="protein sequence ID" value="SKA23098.1"/>
    <property type="molecule type" value="Genomic_DNA"/>
</dbReference>
<comment type="catalytic activity">
    <reaction evidence="1">
        <text>ATP + protein L-histidine = ADP + protein N-phospho-L-histidine.</text>
        <dbReference type="EC" id="2.7.13.3"/>
    </reaction>
</comment>
<evidence type="ECO:0000313" key="12">
    <source>
        <dbReference type="EMBL" id="SKA23098.1"/>
    </source>
</evidence>
<dbReference type="Gene3D" id="3.30.450.40">
    <property type="match status" value="1"/>
</dbReference>
<evidence type="ECO:0000256" key="3">
    <source>
        <dbReference type="ARBA" id="ARBA00022553"/>
    </source>
</evidence>
<keyword evidence="6" id="KW-0902">Two-component regulatory system</keyword>
<keyword evidence="4" id="KW-0808">Transferase</keyword>
<dbReference type="RefSeq" id="WP_078670200.1">
    <property type="nucleotide sequence ID" value="NZ_FUWZ01000002.1"/>
</dbReference>
<dbReference type="InterPro" id="IPR003018">
    <property type="entry name" value="GAF"/>
</dbReference>
<protein>
    <recommendedName>
        <fullName evidence="2">histidine kinase</fullName>
        <ecNumber evidence="2">2.7.13.3</ecNumber>
    </recommendedName>
</protein>
<dbReference type="PROSITE" id="PS50109">
    <property type="entry name" value="HIS_KIN"/>
    <property type="match status" value="1"/>
</dbReference>
<feature type="domain" description="Response regulatory" evidence="11">
    <location>
        <begin position="953"/>
        <end position="1066"/>
    </location>
</feature>
<dbReference type="Pfam" id="PF02518">
    <property type="entry name" value="HATPase_c"/>
    <property type="match status" value="1"/>
</dbReference>
<evidence type="ECO:0000256" key="7">
    <source>
        <dbReference type="PROSITE-ProRule" id="PRU00169"/>
    </source>
</evidence>
<dbReference type="SMART" id="SM00387">
    <property type="entry name" value="HATPase_c"/>
    <property type="match status" value="1"/>
</dbReference>
<dbReference type="InterPro" id="IPR003594">
    <property type="entry name" value="HATPase_dom"/>
</dbReference>
<dbReference type="SUPFAM" id="SSF55874">
    <property type="entry name" value="ATPase domain of HSP90 chaperone/DNA topoisomerase II/histidine kinase"/>
    <property type="match status" value="1"/>
</dbReference>
<keyword evidence="3 7" id="KW-0597">Phosphoprotein</keyword>